<dbReference type="PANTHER" id="PTHR43601">
    <property type="entry name" value="THIOREDOXIN, MITOCHONDRIAL"/>
    <property type="match status" value="1"/>
</dbReference>
<accession>A0A1M4X0J2</accession>
<dbReference type="EMBL" id="FQUP01000001">
    <property type="protein sequence ID" value="SHE87009.1"/>
    <property type="molecule type" value="Genomic_DNA"/>
</dbReference>
<evidence type="ECO:0000313" key="4">
    <source>
        <dbReference type="Proteomes" id="UP000184485"/>
    </source>
</evidence>
<gene>
    <name evidence="3" type="ORF">SAMN02745157_1115</name>
</gene>
<keyword evidence="3" id="KW-0413">Isomerase</keyword>
<keyword evidence="1" id="KW-0732">Signal</keyword>
<dbReference type="PROSITE" id="PS51352">
    <property type="entry name" value="THIOREDOXIN_2"/>
    <property type="match status" value="1"/>
</dbReference>
<evidence type="ECO:0000313" key="3">
    <source>
        <dbReference type="EMBL" id="SHE87009.1"/>
    </source>
</evidence>
<sequence>MLNRRRLLGLSLAVATTLSFGAVVPAEAFTLQPYDAAAVDAAIKSGRPVVVHVYAGWCLQCHAQASILKRLSAAGRYEDIAFFRVDYDKQKDVVKALDVPRSTLIAFRGGKEVDRMSWGTSEASVVAVLDAAG</sequence>
<organism evidence="3 4">
    <name type="scientific">Kaistia soli DSM 19436</name>
    <dbReference type="NCBI Taxonomy" id="1122133"/>
    <lineage>
        <taxon>Bacteria</taxon>
        <taxon>Pseudomonadati</taxon>
        <taxon>Pseudomonadota</taxon>
        <taxon>Alphaproteobacteria</taxon>
        <taxon>Hyphomicrobiales</taxon>
        <taxon>Kaistiaceae</taxon>
        <taxon>Kaistia</taxon>
    </lineage>
</organism>
<dbReference type="AlphaFoldDB" id="A0A1M4X0J2"/>
<keyword evidence="4" id="KW-1185">Reference proteome</keyword>
<evidence type="ECO:0000259" key="2">
    <source>
        <dbReference type="PROSITE" id="PS51352"/>
    </source>
</evidence>
<evidence type="ECO:0000256" key="1">
    <source>
        <dbReference type="SAM" id="SignalP"/>
    </source>
</evidence>
<dbReference type="CDD" id="cd02947">
    <property type="entry name" value="TRX_family"/>
    <property type="match status" value="1"/>
</dbReference>
<dbReference type="Pfam" id="PF00085">
    <property type="entry name" value="Thioredoxin"/>
    <property type="match status" value="1"/>
</dbReference>
<protein>
    <submittedName>
        <fullName evidence="3">Thiol-disulfide isomerase or thioredoxin</fullName>
    </submittedName>
</protein>
<dbReference type="RefSeq" id="WP_073051722.1">
    <property type="nucleotide sequence ID" value="NZ_FQUP01000001.1"/>
</dbReference>
<dbReference type="InterPro" id="IPR013766">
    <property type="entry name" value="Thioredoxin_domain"/>
</dbReference>
<dbReference type="Proteomes" id="UP000184485">
    <property type="component" value="Unassembled WGS sequence"/>
</dbReference>
<dbReference type="Gene3D" id="3.40.30.10">
    <property type="entry name" value="Glutaredoxin"/>
    <property type="match status" value="1"/>
</dbReference>
<reference evidence="3 4" key="1">
    <citation type="submission" date="2016-11" db="EMBL/GenBank/DDBJ databases">
        <authorList>
            <person name="Jaros S."/>
            <person name="Januszkiewicz K."/>
            <person name="Wedrychowicz H."/>
        </authorList>
    </citation>
    <scope>NUCLEOTIDE SEQUENCE [LARGE SCALE GENOMIC DNA]</scope>
    <source>
        <strain evidence="3 4">DSM 19436</strain>
    </source>
</reference>
<feature type="domain" description="Thioredoxin" evidence="2">
    <location>
        <begin position="20"/>
        <end position="133"/>
    </location>
</feature>
<dbReference type="InterPro" id="IPR036249">
    <property type="entry name" value="Thioredoxin-like_sf"/>
</dbReference>
<proteinExistence type="predicted"/>
<dbReference type="SUPFAM" id="SSF52833">
    <property type="entry name" value="Thioredoxin-like"/>
    <property type="match status" value="1"/>
</dbReference>
<name>A0A1M4X0J2_9HYPH</name>
<dbReference type="InterPro" id="IPR006311">
    <property type="entry name" value="TAT_signal"/>
</dbReference>
<feature type="signal peptide" evidence="1">
    <location>
        <begin position="1"/>
        <end position="21"/>
    </location>
</feature>
<dbReference type="PANTHER" id="PTHR43601:SF3">
    <property type="entry name" value="THIOREDOXIN, MITOCHONDRIAL"/>
    <property type="match status" value="1"/>
</dbReference>
<dbReference type="PROSITE" id="PS51318">
    <property type="entry name" value="TAT"/>
    <property type="match status" value="1"/>
</dbReference>
<dbReference type="STRING" id="1122133.SAMN02745157_1115"/>
<dbReference type="GO" id="GO:0016853">
    <property type="term" value="F:isomerase activity"/>
    <property type="evidence" value="ECO:0007669"/>
    <property type="project" value="UniProtKB-KW"/>
</dbReference>
<feature type="chain" id="PRO_5012273896" evidence="1">
    <location>
        <begin position="22"/>
        <end position="133"/>
    </location>
</feature>
<dbReference type="GO" id="GO:0045454">
    <property type="term" value="P:cell redox homeostasis"/>
    <property type="evidence" value="ECO:0007669"/>
    <property type="project" value="TreeGrafter"/>
</dbReference>